<dbReference type="CDD" id="cd14845">
    <property type="entry name" value="L-Ala-D-Glu_peptidase_like"/>
    <property type="match status" value="1"/>
</dbReference>
<reference evidence="3 4" key="1">
    <citation type="submission" date="2020-08" db="EMBL/GenBank/DDBJ databases">
        <title>Genomic Encyclopedia of Type Strains, Phase IV (KMG-IV): sequencing the most valuable type-strain genomes for metagenomic binning, comparative biology and taxonomic classification.</title>
        <authorList>
            <person name="Goeker M."/>
        </authorList>
    </citation>
    <scope>NUCLEOTIDE SEQUENCE [LARGE SCALE GENOMIC DNA]</scope>
    <source>
        <strain evidence="3 4">DSM 27165</strain>
    </source>
</reference>
<feature type="domain" description="Peptidase M15C" evidence="2">
    <location>
        <begin position="203"/>
        <end position="268"/>
    </location>
</feature>
<dbReference type="AlphaFoldDB" id="A0A840MMJ1"/>
<dbReference type="SUPFAM" id="SSF55166">
    <property type="entry name" value="Hedgehog/DD-peptidase"/>
    <property type="match status" value="1"/>
</dbReference>
<protein>
    <submittedName>
        <fullName evidence="3">Peptidoglycan L-alanyl-D-glutamate endopeptidase CwlK</fullName>
        <ecNumber evidence="3">3.4.-.-</ecNumber>
    </submittedName>
</protein>
<comment type="caution">
    <text evidence="3">The sequence shown here is derived from an EMBL/GenBank/DDBJ whole genome shotgun (WGS) entry which is preliminary data.</text>
</comment>
<keyword evidence="3" id="KW-0378">Hydrolase</keyword>
<evidence type="ECO:0000259" key="2">
    <source>
        <dbReference type="Pfam" id="PF13539"/>
    </source>
</evidence>
<dbReference type="EMBL" id="JACHHY010000004">
    <property type="protein sequence ID" value="MBB5017726.1"/>
    <property type="molecule type" value="Genomic_DNA"/>
</dbReference>
<dbReference type="InterPro" id="IPR039561">
    <property type="entry name" value="Peptidase_M15C"/>
</dbReference>
<feature type="transmembrane region" description="Helical" evidence="1">
    <location>
        <begin position="74"/>
        <end position="96"/>
    </location>
</feature>
<dbReference type="RefSeq" id="WP_425491335.1">
    <property type="nucleotide sequence ID" value="NZ_JACHHY010000004.1"/>
</dbReference>
<keyword evidence="1" id="KW-0812">Transmembrane</keyword>
<dbReference type="InterPro" id="IPR009045">
    <property type="entry name" value="Zn_M74/Hedgehog-like"/>
</dbReference>
<keyword evidence="4" id="KW-1185">Reference proteome</keyword>
<proteinExistence type="predicted"/>
<gene>
    <name evidence="3" type="ORF">HNQ59_000995</name>
</gene>
<evidence type="ECO:0000256" key="1">
    <source>
        <dbReference type="SAM" id="Phobius"/>
    </source>
</evidence>
<organism evidence="3 4">
    <name type="scientific">Chitinivorax tropicus</name>
    <dbReference type="NCBI Taxonomy" id="714531"/>
    <lineage>
        <taxon>Bacteria</taxon>
        <taxon>Pseudomonadati</taxon>
        <taxon>Pseudomonadota</taxon>
        <taxon>Betaproteobacteria</taxon>
        <taxon>Chitinivorax</taxon>
    </lineage>
</organism>
<accession>A0A840MMJ1</accession>
<dbReference type="GO" id="GO:0008233">
    <property type="term" value="F:peptidase activity"/>
    <property type="evidence" value="ECO:0007669"/>
    <property type="project" value="InterPro"/>
</dbReference>
<dbReference type="EC" id="3.4.-.-" evidence="3"/>
<dbReference type="Gene3D" id="3.30.1380.10">
    <property type="match status" value="1"/>
</dbReference>
<keyword evidence="1" id="KW-1133">Transmembrane helix</keyword>
<name>A0A840MMJ1_9PROT</name>
<evidence type="ECO:0000313" key="3">
    <source>
        <dbReference type="EMBL" id="MBB5017726.1"/>
    </source>
</evidence>
<dbReference type="Pfam" id="PF13539">
    <property type="entry name" value="Peptidase_M15_4"/>
    <property type="match status" value="1"/>
</dbReference>
<keyword evidence="1" id="KW-0472">Membrane</keyword>
<feature type="transmembrane region" description="Helical" evidence="1">
    <location>
        <begin position="6"/>
        <end position="26"/>
    </location>
</feature>
<evidence type="ECO:0000313" key="4">
    <source>
        <dbReference type="Proteomes" id="UP000575898"/>
    </source>
</evidence>
<dbReference type="Proteomes" id="UP000575898">
    <property type="component" value="Unassembled WGS sequence"/>
</dbReference>
<sequence>MSDGSVIVLVLLYALLGLGIGVLFVFPSLRERLFAKLAVIPSRLEQAKPLAMTPWQRLKQMFVGLLHALQQGRWLAAAAVLIIATPIVLVLLIRLISGPASYYDETVADPNQTVAMLLRGEQLVPPPPLPPEAFMTREVELIQRVLISASRDWSLMDFDFQQRLLLTFRLMEERHGYKMVLLEGYRSPERQNTLAAMGSSVTNAAAYQSYHQYGLAADCAFLRDGKVVISERDPWAMRGYQLYGEVSESLGLTWGGRWKMMDLGHVEYRKPGFKKGKPPEATPAPAQQN</sequence>